<feature type="domain" description="Transposase IS66 central" evidence="1">
    <location>
        <begin position="2"/>
        <end position="77"/>
    </location>
</feature>
<evidence type="ECO:0000313" key="2">
    <source>
        <dbReference type="EMBL" id="KAB3854501.1"/>
    </source>
</evidence>
<sequence>MMLEKIHRELIEIKDRPGIPPNDPLNTATEHALKQWNEIQTIFSSPTYRLDNNEVERINRYISLTRQHLTTDSHTGARVAVLYHSPVKGVV</sequence>
<proteinExistence type="predicted"/>
<dbReference type="Proteomes" id="UP000441522">
    <property type="component" value="Unassembled WGS sequence"/>
</dbReference>
<organism evidence="2 3">
    <name type="scientific">Phocaeicola vulgatus</name>
    <name type="common">Bacteroides vulgatus</name>
    <dbReference type="NCBI Taxonomy" id="821"/>
    <lineage>
        <taxon>Bacteria</taxon>
        <taxon>Pseudomonadati</taxon>
        <taxon>Bacteroidota</taxon>
        <taxon>Bacteroidia</taxon>
        <taxon>Bacteroidales</taxon>
        <taxon>Bacteroidaceae</taxon>
        <taxon>Phocaeicola</taxon>
    </lineage>
</organism>
<reference evidence="2 3" key="1">
    <citation type="journal article" date="2019" name="Nat. Med.">
        <title>A library of human gut bacterial isolates paired with longitudinal multiomics data enables mechanistic microbiome research.</title>
        <authorList>
            <person name="Poyet M."/>
            <person name="Groussin M."/>
            <person name="Gibbons S.M."/>
            <person name="Avila-Pacheco J."/>
            <person name="Jiang X."/>
            <person name="Kearney S.M."/>
            <person name="Perrotta A.R."/>
            <person name="Berdy B."/>
            <person name="Zhao S."/>
            <person name="Lieberman T.D."/>
            <person name="Swanson P.K."/>
            <person name="Smith M."/>
            <person name="Roesemann S."/>
            <person name="Alexander J.E."/>
            <person name="Rich S.A."/>
            <person name="Livny J."/>
            <person name="Vlamakis H."/>
            <person name="Clish C."/>
            <person name="Bullock K."/>
            <person name="Deik A."/>
            <person name="Scott J."/>
            <person name="Pierce K.A."/>
            <person name="Xavier R.J."/>
            <person name="Alm E.J."/>
        </authorList>
    </citation>
    <scope>NUCLEOTIDE SEQUENCE [LARGE SCALE GENOMIC DNA]</scope>
    <source>
        <strain evidence="2 3">BIOML-A5</strain>
    </source>
</reference>
<evidence type="ECO:0000313" key="3">
    <source>
        <dbReference type="Proteomes" id="UP000441522"/>
    </source>
</evidence>
<comment type="caution">
    <text evidence="2">The sequence shown here is derived from an EMBL/GenBank/DDBJ whole genome shotgun (WGS) entry which is preliminary data.</text>
</comment>
<gene>
    <name evidence="2" type="ORF">GAS29_14340</name>
</gene>
<evidence type="ECO:0000259" key="1">
    <source>
        <dbReference type="Pfam" id="PF03050"/>
    </source>
</evidence>
<dbReference type="EMBL" id="WCWW01000033">
    <property type="protein sequence ID" value="KAB3854501.1"/>
    <property type="molecule type" value="Genomic_DNA"/>
</dbReference>
<dbReference type="InterPro" id="IPR004291">
    <property type="entry name" value="Transposase_IS66_central"/>
</dbReference>
<accession>A0A7J5FSW3</accession>
<dbReference type="AlphaFoldDB" id="A0A7J5FSW3"/>
<name>A0A7J5FSW3_PHOVU</name>
<dbReference type="Pfam" id="PF03050">
    <property type="entry name" value="DDE_Tnp_IS66"/>
    <property type="match status" value="1"/>
</dbReference>
<protein>
    <submittedName>
        <fullName evidence="2">Transposase</fullName>
    </submittedName>
</protein>